<dbReference type="RefSeq" id="WP_052605061.1">
    <property type="nucleotide sequence ID" value="NZ_JXYS01000029.1"/>
</dbReference>
<dbReference type="PANTHER" id="PTHR43821">
    <property type="entry name" value="NAD(P)H NITROREDUCTASE YDJA-RELATED"/>
    <property type="match status" value="1"/>
</dbReference>
<name>A0A0D8HL60_9ACTN</name>
<comment type="caution">
    <text evidence="10">The sequence shown here is derived from an EMBL/GenBank/DDBJ whole genome shotgun (WGS) entry which is preliminary data.</text>
</comment>
<dbReference type="PANTHER" id="PTHR43821:SF1">
    <property type="entry name" value="NAD(P)H NITROREDUCTASE YDJA-RELATED"/>
    <property type="match status" value="1"/>
</dbReference>
<keyword evidence="6 7" id="KW-0520">NAD</keyword>
<dbReference type="PIRSF" id="PIRSF000232">
    <property type="entry name" value="YdjA"/>
    <property type="match status" value="1"/>
</dbReference>
<evidence type="ECO:0000313" key="11">
    <source>
        <dbReference type="Proteomes" id="UP000032360"/>
    </source>
</evidence>
<evidence type="ECO:0000256" key="5">
    <source>
        <dbReference type="ARBA" id="ARBA00023002"/>
    </source>
</evidence>
<evidence type="ECO:0000256" key="6">
    <source>
        <dbReference type="ARBA" id="ARBA00023027"/>
    </source>
</evidence>
<dbReference type="Gene3D" id="3.40.109.10">
    <property type="entry name" value="NADH Oxidase"/>
    <property type="match status" value="1"/>
</dbReference>
<protein>
    <recommendedName>
        <fullName evidence="7">Putative NAD(P)H nitroreductase</fullName>
        <ecNumber evidence="7">1.-.-.-</ecNumber>
    </recommendedName>
</protein>
<dbReference type="InterPro" id="IPR052530">
    <property type="entry name" value="NAD(P)H_nitroreductase"/>
</dbReference>
<keyword evidence="2 7" id="KW-0285">Flavoprotein</keyword>
<feature type="binding site" description="in other chain" evidence="8">
    <location>
        <begin position="15"/>
        <end position="17"/>
    </location>
    <ligand>
        <name>FMN</name>
        <dbReference type="ChEBI" id="CHEBI:58210"/>
        <note>ligand shared between dimeric partners</note>
    </ligand>
</feature>
<comment type="cofactor">
    <cofactor evidence="8">
        <name>FMN</name>
        <dbReference type="ChEBI" id="CHEBI:58210"/>
    </cofactor>
    <text evidence="8">Binds 1 FMN per subunit.</text>
</comment>
<feature type="domain" description="Nitroreductase" evidence="9">
    <location>
        <begin position="13"/>
        <end position="172"/>
    </location>
</feature>
<dbReference type="CDD" id="cd02135">
    <property type="entry name" value="YdjA-like"/>
    <property type="match status" value="1"/>
</dbReference>
<feature type="binding site" evidence="8">
    <location>
        <position position="44"/>
    </location>
    <ligand>
        <name>FMN</name>
        <dbReference type="ChEBI" id="CHEBI:58210"/>
        <note>ligand shared between dimeric partners</note>
    </ligand>
</feature>
<evidence type="ECO:0000256" key="4">
    <source>
        <dbReference type="ARBA" id="ARBA00022857"/>
    </source>
</evidence>
<keyword evidence="5 7" id="KW-0560">Oxidoreductase</keyword>
<evidence type="ECO:0000256" key="1">
    <source>
        <dbReference type="ARBA" id="ARBA00007118"/>
    </source>
</evidence>
<comment type="similarity">
    <text evidence="1 7">Belongs to the nitroreductase family.</text>
</comment>
<keyword evidence="3 7" id="KW-0288">FMN</keyword>
<sequence>MKTGNNATIATIFNRRSSGKLNPPGPSEAELITILRAGAAAPDHKLTRPFWFIVFEGDARLEFGEVLAESMTRRSLALGIEPTQGQITKEKTKFLRAPLVIAVAAKKHPEIVLPDEELICAGAAAAQNMLLAATSFGYGSMWRSGDVLFDPFIKEALGLAKTDYLIGFLYFGSYKDGIAPEPNDPELSDIVSKWES</sequence>
<keyword evidence="11" id="KW-1185">Reference proteome</keyword>
<dbReference type="Pfam" id="PF00881">
    <property type="entry name" value="Nitroreductase"/>
    <property type="match status" value="1"/>
</dbReference>
<evidence type="ECO:0000256" key="2">
    <source>
        <dbReference type="ARBA" id="ARBA00022630"/>
    </source>
</evidence>
<dbReference type="GO" id="GO:0016491">
    <property type="term" value="F:oxidoreductase activity"/>
    <property type="evidence" value="ECO:0007669"/>
    <property type="project" value="UniProtKB-UniRule"/>
</dbReference>
<dbReference type="Proteomes" id="UP000032360">
    <property type="component" value="Unassembled WGS sequence"/>
</dbReference>
<dbReference type="AlphaFoldDB" id="A0A0D8HL60"/>
<dbReference type="InterPro" id="IPR000415">
    <property type="entry name" value="Nitroreductase-like"/>
</dbReference>
<dbReference type="InterPro" id="IPR026021">
    <property type="entry name" value="YdjA-like"/>
</dbReference>
<evidence type="ECO:0000259" key="9">
    <source>
        <dbReference type="Pfam" id="PF00881"/>
    </source>
</evidence>
<evidence type="ECO:0000313" key="10">
    <source>
        <dbReference type="EMBL" id="KJF17816.1"/>
    </source>
</evidence>
<feature type="binding site" description="in other chain" evidence="8">
    <location>
        <begin position="142"/>
        <end position="144"/>
    </location>
    <ligand>
        <name>FMN</name>
        <dbReference type="ChEBI" id="CHEBI:58210"/>
        <note>ligand shared between dimeric partners</note>
    </ligand>
</feature>
<dbReference type="InterPro" id="IPR029479">
    <property type="entry name" value="Nitroreductase"/>
</dbReference>
<keyword evidence="4 7" id="KW-0521">NADP</keyword>
<dbReference type="EMBL" id="JXYS01000029">
    <property type="protein sequence ID" value="KJF17816.1"/>
    <property type="molecule type" value="Genomic_DNA"/>
</dbReference>
<evidence type="ECO:0000256" key="8">
    <source>
        <dbReference type="PIRSR" id="PIRSR000232-1"/>
    </source>
</evidence>
<proteinExistence type="inferred from homology"/>
<gene>
    <name evidence="10" type="primary">ydjA</name>
    <name evidence="10" type="ORF">AXFE_13130</name>
</gene>
<organism evidence="10 11">
    <name type="scientific">Acidithrix ferrooxidans</name>
    <dbReference type="NCBI Taxonomy" id="1280514"/>
    <lineage>
        <taxon>Bacteria</taxon>
        <taxon>Bacillati</taxon>
        <taxon>Actinomycetota</taxon>
        <taxon>Acidimicrobiia</taxon>
        <taxon>Acidimicrobiales</taxon>
        <taxon>Acidimicrobiaceae</taxon>
        <taxon>Acidithrix</taxon>
    </lineage>
</organism>
<dbReference type="STRING" id="1280514.AXFE_13130"/>
<dbReference type="EC" id="1.-.-.-" evidence="7"/>
<evidence type="ECO:0000256" key="7">
    <source>
        <dbReference type="PIRNR" id="PIRNR000232"/>
    </source>
</evidence>
<dbReference type="SUPFAM" id="SSF55469">
    <property type="entry name" value="FMN-dependent nitroreductase-like"/>
    <property type="match status" value="1"/>
</dbReference>
<dbReference type="OrthoDB" id="3268470at2"/>
<evidence type="ECO:0000256" key="3">
    <source>
        <dbReference type="ARBA" id="ARBA00022643"/>
    </source>
</evidence>
<reference evidence="10 11" key="1">
    <citation type="submission" date="2015-01" db="EMBL/GenBank/DDBJ databases">
        <title>Draft genome of the acidophilic iron oxidizer Acidithrix ferrooxidans strain Py-F3.</title>
        <authorList>
            <person name="Poehlein A."/>
            <person name="Eisen S."/>
            <person name="Schloemann M."/>
            <person name="Johnson B.D."/>
            <person name="Daniel R."/>
            <person name="Muehling M."/>
        </authorList>
    </citation>
    <scope>NUCLEOTIDE SEQUENCE [LARGE SCALE GENOMIC DNA]</scope>
    <source>
        <strain evidence="10 11">Py-F3</strain>
    </source>
</reference>
<accession>A0A0D8HL60</accession>